<name>Q08ZQ4_STIAD</name>
<organism evidence="1 2">
    <name type="scientific">Stigmatella aurantiaca (strain DW4/3-1)</name>
    <dbReference type="NCBI Taxonomy" id="378806"/>
    <lineage>
        <taxon>Bacteria</taxon>
        <taxon>Pseudomonadati</taxon>
        <taxon>Myxococcota</taxon>
        <taxon>Myxococcia</taxon>
        <taxon>Myxococcales</taxon>
        <taxon>Cystobacterineae</taxon>
        <taxon>Archangiaceae</taxon>
        <taxon>Stigmatella</taxon>
    </lineage>
</organism>
<reference evidence="1 2" key="1">
    <citation type="submission" date="2006-04" db="EMBL/GenBank/DDBJ databases">
        <authorList>
            <person name="Nierman W.C."/>
        </authorList>
    </citation>
    <scope>NUCLEOTIDE SEQUENCE [LARGE SCALE GENOMIC DNA]</scope>
    <source>
        <strain evidence="1 2">DW4/3-1</strain>
    </source>
</reference>
<comment type="caution">
    <text evidence="1">The sequence shown here is derived from an EMBL/GenBank/DDBJ whole genome shotgun (WGS) entry which is preliminary data.</text>
</comment>
<dbReference type="Proteomes" id="UP000032702">
    <property type="component" value="Unassembled WGS sequence"/>
</dbReference>
<proteinExistence type="predicted"/>
<protein>
    <submittedName>
        <fullName evidence="1">Uncharacterized protein</fullName>
    </submittedName>
</protein>
<accession>Q08ZQ4</accession>
<evidence type="ECO:0000313" key="1">
    <source>
        <dbReference type="EMBL" id="EAU65927.1"/>
    </source>
</evidence>
<dbReference type="EMBL" id="AAMD01000068">
    <property type="protein sequence ID" value="EAU65927.1"/>
    <property type="molecule type" value="Genomic_DNA"/>
</dbReference>
<evidence type="ECO:0000313" key="2">
    <source>
        <dbReference type="Proteomes" id="UP000032702"/>
    </source>
</evidence>
<sequence>SAEVSTTFFSASTRRCATAGLAFTQDRQKDSSCSATKRHEHASFAV</sequence>
<feature type="non-terminal residue" evidence="1">
    <location>
        <position position="1"/>
    </location>
</feature>
<gene>
    <name evidence="1" type="ORF">STIAU_1764</name>
</gene>
<dbReference type="AlphaFoldDB" id="Q08ZQ4"/>